<evidence type="ECO:0000256" key="2">
    <source>
        <dbReference type="ARBA" id="ARBA00010225"/>
    </source>
</evidence>
<gene>
    <name evidence="6" type="ORF">NDES1114_LOCUS23341</name>
</gene>
<dbReference type="SUPFAM" id="SSF48371">
    <property type="entry name" value="ARM repeat"/>
    <property type="match status" value="1"/>
</dbReference>
<comment type="similarity">
    <text evidence="2">Belongs to the VAC14 family.</text>
</comment>
<proteinExistence type="inferred from homology"/>
<comment type="subcellular location">
    <subcellularLocation>
        <location evidence="1">Endomembrane system</location>
    </subcellularLocation>
</comment>
<keyword evidence="3" id="KW-0677">Repeat</keyword>
<dbReference type="InterPro" id="IPR011989">
    <property type="entry name" value="ARM-like"/>
</dbReference>
<evidence type="ECO:0000313" key="6">
    <source>
        <dbReference type="EMBL" id="CAD9132655.1"/>
    </source>
</evidence>
<dbReference type="Pfam" id="PF11916">
    <property type="entry name" value="Vac14_Fig4_bd"/>
    <property type="match status" value="1"/>
</dbReference>
<protein>
    <recommendedName>
        <fullName evidence="5">Vacuolar protein 14 C-terminal Fig4-binding domain-containing protein</fullName>
    </recommendedName>
</protein>
<sequence length="715" mass="79961">MPPPAPPSELYARLQQTLADPRMEVKRRAQQEWLDHIKVIMPVRPASAPDAPDRAQAEAEAAPLRKTLEWLRDVYLRSTSEKNRKQGVLLLKDLVVHKPAHYRVPDDVVRYLVEIHLKLLSDKSEEVRSAALDLLKHIVLNVRASVFLRFPDILNQLIAIIPPMGGERQDQSAIRLYTAVEDLTRSMLNVVHQQLQQSSTAPPFDMDAFIRVVREALHKHAQNPTVCSFVTSTCIKPFRDFEHVHILQALHEYLEELLKLLNARNPNTSAQAALALKDTLPFVEAAFRGNLEAAASGSPPQPTADRVKCMIAVLNVMQPSLTAVSTKTCLQWMASLTQHADEAAEVSLLTLLSRMVRCVVPLCGDREASRQNERLCMLMGKYGGDAEHRKSIDFDDLLRYLREALETTSVRLTALNWIALVHETNPDVCDAMIGPLNRDVLKCISDGSEEVVRKSLEVLCGLARSDAKRWEGFVAELLTLIGESRQQLAARIPLVVKQLQAQAIRAGFPAEFVMCTVARLLARFPDCHFVTSVVTTLSMMLITAPELTPLRHTLKIGVRQNKTCAETFRVLYECWAYSAVWALALCLLAREYEEAHRIVTYMGDCDPSAHTLMQLDRLLQLIETPAFAFLRNALTMPRAYPYLVRTLYSVLMILPQSSPQFGALQTRLQCAAQLQATLTAPDAPQGPPEGSSPLFDVFQKAQRTLTSTEVPSPSS</sequence>
<evidence type="ECO:0000256" key="3">
    <source>
        <dbReference type="ARBA" id="ARBA00022737"/>
    </source>
</evidence>
<dbReference type="AlphaFoldDB" id="A0A7S1MIJ3"/>
<dbReference type="PANTHER" id="PTHR16023">
    <property type="entry name" value="TAX1 BINDING PROTEIN-RELATED"/>
    <property type="match status" value="1"/>
</dbReference>
<accession>A0A7S1MIJ3</accession>
<keyword evidence="4" id="KW-0472">Membrane</keyword>
<feature type="domain" description="Vacuolar protein 14 C-terminal Fig4-binding" evidence="5">
    <location>
        <begin position="486"/>
        <end position="670"/>
    </location>
</feature>
<dbReference type="GO" id="GO:0070772">
    <property type="term" value="C:PAS complex"/>
    <property type="evidence" value="ECO:0007669"/>
    <property type="project" value="InterPro"/>
</dbReference>
<evidence type="ECO:0000256" key="4">
    <source>
        <dbReference type="ARBA" id="ARBA00023136"/>
    </source>
</evidence>
<dbReference type="PANTHER" id="PTHR16023:SF0">
    <property type="entry name" value="PROTEIN VAC14 HOMOLOG"/>
    <property type="match status" value="1"/>
</dbReference>
<reference evidence="6" key="1">
    <citation type="submission" date="2021-01" db="EMBL/GenBank/DDBJ databases">
        <authorList>
            <person name="Corre E."/>
            <person name="Pelletier E."/>
            <person name="Niang G."/>
            <person name="Scheremetjew M."/>
            <person name="Finn R."/>
            <person name="Kale V."/>
            <person name="Holt S."/>
            <person name="Cochrane G."/>
            <person name="Meng A."/>
            <person name="Brown T."/>
            <person name="Cohen L."/>
        </authorList>
    </citation>
    <scope>NUCLEOTIDE SEQUENCE</scope>
    <source>
        <strain evidence="6">CCAP 1951/1</strain>
    </source>
</reference>
<name>A0A7S1MIJ3_NEODS</name>
<evidence type="ECO:0000256" key="1">
    <source>
        <dbReference type="ARBA" id="ARBA00004308"/>
    </source>
</evidence>
<organism evidence="6">
    <name type="scientific">Neobodo designis</name>
    <name type="common">Flagellated protozoan</name>
    <name type="synonym">Bodo designis</name>
    <dbReference type="NCBI Taxonomy" id="312471"/>
    <lineage>
        <taxon>Eukaryota</taxon>
        <taxon>Discoba</taxon>
        <taxon>Euglenozoa</taxon>
        <taxon>Kinetoplastea</taxon>
        <taxon>Metakinetoplastina</taxon>
        <taxon>Neobodonida</taxon>
        <taxon>Neobodo</taxon>
    </lineage>
</organism>
<dbReference type="GO" id="GO:0010008">
    <property type="term" value="C:endosome membrane"/>
    <property type="evidence" value="ECO:0007669"/>
    <property type="project" value="TreeGrafter"/>
</dbReference>
<dbReference type="InterPro" id="IPR016024">
    <property type="entry name" value="ARM-type_fold"/>
</dbReference>
<dbReference type="InterPro" id="IPR026825">
    <property type="entry name" value="Vac14"/>
</dbReference>
<dbReference type="InterPro" id="IPR021841">
    <property type="entry name" value="VAC14_Fig4p-bd"/>
</dbReference>
<dbReference type="Gene3D" id="1.25.10.10">
    <property type="entry name" value="Leucine-rich Repeat Variant"/>
    <property type="match status" value="2"/>
</dbReference>
<dbReference type="GO" id="GO:0006661">
    <property type="term" value="P:phosphatidylinositol biosynthetic process"/>
    <property type="evidence" value="ECO:0007669"/>
    <property type="project" value="InterPro"/>
</dbReference>
<evidence type="ECO:0000259" key="5">
    <source>
        <dbReference type="Pfam" id="PF11916"/>
    </source>
</evidence>
<dbReference type="EMBL" id="HBGF01034810">
    <property type="protein sequence ID" value="CAD9132655.1"/>
    <property type="molecule type" value="Transcribed_RNA"/>
</dbReference>